<keyword evidence="1" id="KW-0812">Transmembrane</keyword>
<keyword evidence="3" id="KW-1185">Reference proteome</keyword>
<keyword evidence="1" id="KW-0472">Membrane</keyword>
<sequence length="212" mass="20904">MKFAIVASVVAAADVAVGKGNTTTTVAVNSTTTVPVAASTVPVTTTKVTTVKPTTVPCTTTTTQAGYKPVTTTSKPIYNAAFETSFSIAAVACAFIAALMISQIVFAAAVSAQYAQTTTTTTTTVATTPCTTAAPTTTPCTTDAPKATTTPCDVPVVTTQAAQPAYTSPAANVYNAPATTTTKAAYGGPVVAGSAANVASVAAFVAAAFLAL</sequence>
<evidence type="ECO:0000313" key="2">
    <source>
        <dbReference type="EMBL" id="KAJ3256311.1"/>
    </source>
</evidence>
<name>A0AAD5UFC4_9FUNG</name>
<dbReference type="EMBL" id="JADGKB010000052">
    <property type="protein sequence ID" value="KAJ3256311.1"/>
    <property type="molecule type" value="Genomic_DNA"/>
</dbReference>
<evidence type="ECO:0000256" key="1">
    <source>
        <dbReference type="SAM" id="Phobius"/>
    </source>
</evidence>
<gene>
    <name evidence="2" type="ORF">HK103_005566</name>
</gene>
<evidence type="ECO:0000313" key="3">
    <source>
        <dbReference type="Proteomes" id="UP001210925"/>
    </source>
</evidence>
<organism evidence="2 3">
    <name type="scientific">Boothiomyces macroporosus</name>
    <dbReference type="NCBI Taxonomy" id="261099"/>
    <lineage>
        <taxon>Eukaryota</taxon>
        <taxon>Fungi</taxon>
        <taxon>Fungi incertae sedis</taxon>
        <taxon>Chytridiomycota</taxon>
        <taxon>Chytridiomycota incertae sedis</taxon>
        <taxon>Chytridiomycetes</taxon>
        <taxon>Rhizophydiales</taxon>
        <taxon>Terramycetaceae</taxon>
        <taxon>Boothiomyces</taxon>
    </lineage>
</organism>
<protein>
    <submittedName>
        <fullName evidence="2">Uncharacterized protein</fullName>
    </submittedName>
</protein>
<comment type="caution">
    <text evidence="2">The sequence shown here is derived from an EMBL/GenBank/DDBJ whole genome shotgun (WGS) entry which is preliminary data.</text>
</comment>
<keyword evidence="1" id="KW-1133">Transmembrane helix</keyword>
<proteinExistence type="predicted"/>
<dbReference type="Proteomes" id="UP001210925">
    <property type="component" value="Unassembled WGS sequence"/>
</dbReference>
<reference evidence="2" key="1">
    <citation type="submission" date="2020-05" db="EMBL/GenBank/DDBJ databases">
        <title>Phylogenomic resolution of chytrid fungi.</title>
        <authorList>
            <person name="Stajich J.E."/>
            <person name="Amses K."/>
            <person name="Simmons R."/>
            <person name="Seto K."/>
            <person name="Myers J."/>
            <person name="Bonds A."/>
            <person name="Quandt C.A."/>
            <person name="Barry K."/>
            <person name="Liu P."/>
            <person name="Grigoriev I."/>
            <person name="Longcore J.E."/>
            <person name="James T.Y."/>
        </authorList>
    </citation>
    <scope>NUCLEOTIDE SEQUENCE</scope>
    <source>
        <strain evidence="2">PLAUS21</strain>
    </source>
</reference>
<feature type="transmembrane region" description="Helical" evidence="1">
    <location>
        <begin position="86"/>
        <end position="110"/>
    </location>
</feature>
<dbReference type="AlphaFoldDB" id="A0AAD5UFC4"/>
<accession>A0AAD5UFC4</accession>